<gene>
    <name evidence="2" type="ORF">SI7747_08010890</name>
    <name evidence="3" type="ORF">SI8410_08011762</name>
</gene>
<dbReference type="EMBL" id="LR746271">
    <property type="protein sequence ID" value="CAA7401084.1"/>
    <property type="molecule type" value="Genomic_DNA"/>
</dbReference>
<dbReference type="AlphaFoldDB" id="A0A7I8J545"/>
<name>A0A7I8J545_SPIIN</name>
<feature type="region of interest" description="Disordered" evidence="1">
    <location>
        <begin position="1"/>
        <end position="22"/>
    </location>
</feature>
<evidence type="ECO:0000313" key="4">
    <source>
        <dbReference type="Proteomes" id="UP000663760"/>
    </source>
</evidence>
<reference evidence="2" key="1">
    <citation type="submission" date="2019-12" db="EMBL/GenBank/DDBJ databases">
        <authorList>
            <person name="Scholz U."/>
            <person name="Mascher M."/>
            <person name="Fiebig A."/>
        </authorList>
    </citation>
    <scope>NUCLEOTIDE SEQUENCE</scope>
</reference>
<evidence type="ECO:0000313" key="2">
    <source>
        <dbReference type="EMBL" id="CAA2625089.1"/>
    </source>
</evidence>
<protein>
    <submittedName>
        <fullName evidence="2">Uncharacterized protein</fullName>
    </submittedName>
</protein>
<evidence type="ECO:0000256" key="1">
    <source>
        <dbReference type="SAM" id="MobiDB-lite"/>
    </source>
</evidence>
<dbReference type="Proteomes" id="UP000663760">
    <property type="component" value="Chromosome 8"/>
</dbReference>
<feature type="compositionally biased region" description="Gly residues" evidence="1">
    <location>
        <begin position="13"/>
        <end position="22"/>
    </location>
</feature>
<accession>A0A7I8J545</accession>
<sequence>MTRQHIRCSRGACPGGGERGLG</sequence>
<evidence type="ECO:0000313" key="3">
    <source>
        <dbReference type="EMBL" id="CAA7401084.1"/>
    </source>
</evidence>
<proteinExistence type="predicted"/>
<organism evidence="2">
    <name type="scientific">Spirodela intermedia</name>
    <name type="common">Intermediate duckweed</name>
    <dbReference type="NCBI Taxonomy" id="51605"/>
    <lineage>
        <taxon>Eukaryota</taxon>
        <taxon>Viridiplantae</taxon>
        <taxon>Streptophyta</taxon>
        <taxon>Embryophyta</taxon>
        <taxon>Tracheophyta</taxon>
        <taxon>Spermatophyta</taxon>
        <taxon>Magnoliopsida</taxon>
        <taxon>Liliopsida</taxon>
        <taxon>Araceae</taxon>
        <taxon>Lemnoideae</taxon>
        <taxon>Spirodela</taxon>
    </lineage>
</organism>
<dbReference type="EMBL" id="LR743595">
    <property type="protein sequence ID" value="CAA2625089.1"/>
    <property type="molecule type" value="Genomic_DNA"/>
</dbReference>
<keyword evidence="4" id="KW-1185">Reference proteome</keyword>